<accession>A0A316A242</accession>
<dbReference type="SUPFAM" id="SSF57884">
    <property type="entry name" value="Ada DNA repair protein, N-terminal domain (N-Ada 10)"/>
    <property type="match status" value="1"/>
</dbReference>
<organism evidence="3 4">
    <name type="scientific">Faecalicatena contorta</name>
    <dbReference type="NCBI Taxonomy" id="39482"/>
    <lineage>
        <taxon>Bacteria</taxon>
        <taxon>Bacillati</taxon>
        <taxon>Bacillota</taxon>
        <taxon>Clostridia</taxon>
        <taxon>Lachnospirales</taxon>
        <taxon>Lachnospiraceae</taxon>
        <taxon>Faecalicatena</taxon>
    </lineage>
</organism>
<name>A0A316A242_9FIRM</name>
<dbReference type="Gene3D" id="3.60.15.10">
    <property type="entry name" value="Ribonuclease Z/Hydroxyacylglutathione hydrolase-like"/>
    <property type="match status" value="1"/>
</dbReference>
<gene>
    <name evidence="3" type="ORF">SAMN05216529_102437</name>
</gene>
<evidence type="ECO:0000256" key="1">
    <source>
        <dbReference type="SAM" id="MobiDB-lite"/>
    </source>
</evidence>
<feature type="region of interest" description="Disordered" evidence="1">
    <location>
        <begin position="289"/>
        <end position="310"/>
    </location>
</feature>
<dbReference type="PANTHER" id="PTHR30619:SF7">
    <property type="entry name" value="BETA-LACTAMASE DOMAIN PROTEIN"/>
    <property type="match status" value="1"/>
</dbReference>
<dbReference type="Gene3D" id="3.40.10.10">
    <property type="entry name" value="DNA Methylphosphotriester Repair Domain"/>
    <property type="match status" value="1"/>
</dbReference>
<feature type="domain" description="Metallo-beta-lactamase" evidence="2">
    <location>
        <begin position="51"/>
        <end position="244"/>
    </location>
</feature>
<protein>
    <submittedName>
        <fullName evidence="3">DNA internalization-related competence protein ComEC/Rec2</fullName>
    </submittedName>
</protein>
<dbReference type="InterPro" id="IPR052159">
    <property type="entry name" value="Competence_DNA_uptake"/>
</dbReference>
<evidence type="ECO:0000313" key="3">
    <source>
        <dbReference type="EMBL" id="SUQ13219.1"/>
    </source>
</evidence>
<evidence type="ECO:0000313" key="4">
    <source>
        <dbReference type="Proteomes" id="UP000254051"/>
    </source>
</evidence>
<dbReference type="SMART" id="SM00849">
    <property type="entry name" value="Lactamase_B"/>
    <property type="match status" value="1"/>
</dbReference>
<sequence length="364" mass="40174">MKKGTTGNRLIALILSAVMLISWWTVYQPADAAGTRQERGRVEVHYIDVGQGDATLILSDGHAMLIDAGNNSKGTAVQNYLQKQGVKKLDYVIGTHPDADHIGGLDVVIYKFDCGEVLLPDYRKDTKTYEEVEDTLKIKNYKAVHPDAGDKYLLGEAFFTVVSPAGKKFDSANDYSVAVRLEYGRNHFLFVGDAEAEAEQAMLKSGQNLSADVYKVSHHGSKTGTSEEFLEAVNPEYAVISCGEDNSYGHPHGEVLNLLRKKGIKVFRTDEQGTIVAVSDGKKITWNMSPDESWKAGEPKGTGKSTPEPAKNITYILNENTKKIHRPSCDSTKKIASENKKRTKKVLRELESEGYIPCKNCLGR</sequence>
<dbReference type="Proteomes" id="UP000254051">
    <property type="component" value="Unassembled WGS sequence"/>
</dbReference>
<dbReference type="InterPro" id="IPR036866">
    <property type="entry name" value="RibonucZ/Hydroxyglut_hydro"/>
</dbReference>
<dbReference type="CDD" id="cd07731">
    <property type="entry name" value="ComA-like_MBL-fold"/>
    <property type="match status" value="1"/>
</dbReference>
<dbReference type="EMBL" id="UHJJ01000002">
    <property type="protein sequence ID" value="SUQ13219.1"/>
    <property type="molecule type" value="Genomic_DNA"/>
</dbReference>
<dbReference type="PANTHER" id="PTHR30619">
    <property type="entry name" value="DNA INTERNALIZATION/COMPETENCE PROTEIN COMEC/REC2"/>
    <property type="match status" value="1"/>
</dbReference>
<evidence type="ECO:0000259" key="2">
    <source>
        <dbReference type="SMART" id="SM00849"/>
    </source>
</evidence>
<dbReference type="InterPro" id="IPR035451">
    <property type="entry name" value="Ada-like_dom_sf"/>
</dbReference>
<dbReference type="AlphaFoldDB" id="A0A316A242"/>
<proteinExistence type="predicted"/>
<keyword evidence="4" id="KW-1185">Reference proteome</keyword>
<dbReference type="Pfam" id="PF00753">
    <property type="entry name" value="Lactamase_B"/>
    <property type="match status" value="1"/>
</dbReference>
<dbReference type="InterPro" id="IPR035681">
    <property type="entry name" value="ComA-like_MBL"/>
</dbReference>
<dbReference type="RefSeq" id="WP_242992284.1">
    <property type="nucleotide sequence ID" value="NZ_QGDS01000002.1"/>
</dbReference>
<dbReference type="InterPro" id="IPR001279">
    <property type="entry name" value="Metallo-B-lactamas"/>
</dbReference>
<reference evidence="4" key="1">
    <citation type="submission" date="2017-07" db="EMBL/GenBank/DDBJ databases">
        <authorList>
            <person name="Varghese N."/>
            <person name="Submissions S."/>
        </authorList>
    </citation>
    <scope>NUCLEOTIDE SEQUENCE [LARGE SCALE GENOMIC DNA]</scope>
    <source>
        <strain evidence="4">NLAE-zl-C134</strain>
    </source>
</reference>
<dbReference type="SUPFAM" id="SSF56281">
    <property type="entry name" value="Metallo-hydrolase/oxidoreductase"/>
    <property type="match status" value="1"/>
</dbReference>